<gene>
    <name evidence="2" type="ORF">ELS82_23725</name>
</gene>
<dbReference type="OrthoDB" id="5918968at2"/>
<comment type="caution">
    <text evidence="2">The sequence shown here is derived from an EMBL/GenBank/DDBJ whole genome shotgun (WGS) entry which is preliminary data.</text>
</comment>
<organism evidence="2 3">
    <name type="scientific">Vibrio ouci</name>
    <dbReference type="NCBI Taxonomy" id="2499078"/>
    <lineage>
        <taxon>Bacteria</taxon>
        <taxon>Pseudomonadati</taxon>
        <taxon>Pseudomonadota</taxon>
        <taxon>Gammaproteobacteria</taxon>
        <taxon>Vibrionales</taxon>
        <taxon>Vibrionaceae</taxon>
        <taxon>Vibrio</taxon>
    </lineage>
</organism>
<dbReference type="PROSITE" id="PS51257">
    <property type="entry name" value="PROKAR_LIPOPROTEIN"/>
    <property type="match status" value="1"/>
</dbReference>
<accession>A0A4Y8W8L9</accession>
<feature type="signal peptide" evidence="1">
    <location>
        <begin position="1"/>
        <end position="25"/>
    </location>
</feature>
<evidence type="ECO:0000313" key="2">
    <source>
        <dbReference type="EMBL" id="TFH89167.1"/>
    </source>
</evidence>
<reference evidence="2 3" key="1">
    <citation type="submission" date="2019-01" db="EMBL/GenBank/DDBJ databases">
        <title>Vibrio BEI176 sp. nov, a marine bacterium isolated from China: eastern marignal seas.</title>
        <authorList>
            <person name="Li B."/>
        </authorList>
    </citation>
    <scope>NUCLEOTIDE SEQUENCE [LARGE SCALE GENOMIC DNA]</scope>
    <source>
        <strain evidence="2 3">BEI176</strain>
    </source>
</reference>
<evidence type="ECO:0008006" key="4">
    <source>
        <dbReference type="Google" id="ProtNLM"/>
    </source>
</evidence>
<dbReference type="RefSeq" id="WP_134837615.1">
    <property type="nucleotide sequence ID" value="NZ_SATR01000104.1"/>
</dbReference>
<keyword evidence="3" id="KW-1185">Reference proteome</keyword>
<keyword evidence="1" id="KW-0732">Signal</keyword>
<dbReference type="AlphaFoldDB" id="A0A4Y8W8L9"/>
<evidence type="ECO:0000313" key="3">
    <source>
        <dbReference type="Proteomes" id="UP000297753"/>
    </source>
</evidence>
<proteinExistence type="predicted"/>
<protein>
    <recommendedName>
        <fullName evidence="4">Lipoprotein</fullName>
    </recommendedName>
</protein>
<feature type="chain" id="PRO_5021409139" description="Lipoprotein" evidence="1">
    <location>
        <begin position="26"/>
        <end position="141"/>
    </location>
</feature>
<sequence length="141" mass="16093">MKIKKLIISGLVVFLSACNSTGSSSGNGNAVLDNTKAYTYESVKVPSPKEATPYDYVYYAAKQADKMKFRKFALIQEYTKDKDGIFRPNKITAFMFNGDEDFDEIKRYEKPYRKLKLFGVFETEEYKDKRFTPVGYVPGAA</sequence>
<name>A0A4Y8W8L9_9VIBR</name>
<dbReference type="EMBL" id="SATR01000104">
    <property type="protein sequence ID" value="TFH89167.1"/>
    <property type="molecule type" value="Genomic_DNA"/>
</dbReference>
<dbReference type="Proteomes" id="UP000297753">
    <property type="component" value="Unassembled WGS sequence"/>
</dbReference>
<evidence type="ECO:0000256" key="1">
    <source>
        <dbReference type="SAM" id="SignalP"/>
    </source>
</evidence>